<protein>
    <recommendedName>
        <fullName evidence="1">BTB domain-containing protein</fullName>
    </recommendedName>
</protein>
<dbReference type="SUPFAM" id="SSF54695">
    <property type="entry name" value="POZ domain"/>
    <property type="match status" value="2"/>
</dbReference>
<dbReference type="Gene3D" id="3.30.710.10">
    <property type="entry name" value="Potassium Channel Kv1.1, Chain A"/>
    <property type="match status" value="2"/>
</dbReference>
<evidence type="ECO:0000259" key="1">
    <source>
        <dbReference type="PROSITE" id="PS50097"/>
    </source>
</evidence>
<accession>A0A4S4MQA2</accession>
<dbReference type="InterPro" id="IPR000210">
    <property type="entry name" value="BTB/POZ_dom"/>
</dbReference>
<reference evidence="2 3" key="1">
    <citation type="submission" date="2019-02" db="EMBL/GenBank/DDBJ databases">
        <title>Genome sequencing of the rare red list fungi Antrodiella citrinella (Flaviporus citrinellus).</title>
        <authorList>
            <person name="Buettner E."/>
            <person name="Kellner H."/>
        </authorList>
    </citation>
    <scope>NUCLEOTIDE SEQUENCE [LARGE SCALE GENOMIC DNA]</scope>
    <source>
        <strain evidence="2 3">DSM 108506</strain>
    </source>
</reference>
<dbReference type="CDD" id="cd18186">
    <property type="entry name" value="BTB_POZ_ZBTB_KLHL-like"/>
    <property type="match status" value="1"/>
</dbReference>
<gene>
    <name evidence="2" type="ORF">EUX98_g6640</name>
</gene>
<dbReference type="Proteomes" id="UP000308730">
    <property type="component" value="Unassembled WGS sequence"/>
</dbReference>
<feature type="domain" description="BTB" evidence="1">
    <location>
        <begin position="23"/>
        <end position="99"/>
    </location>
</feature>
<evidence type="ECO:0000313" key="2">
    <source>
        <dbReference type="EMBL" id="THH27547.1"/>
    </source>
</evidence>
<dbReference type="InterPro" id="IPR011333">
    <property type="entry name" value="SKP1/BTB/POZ_sf"/>
</dbReference>
<organism evidence="2 3">
    <name type="scientific">Antrodiella citrinella</name>
    <dbReference type="NCBI Taxonomy" id="2447956"/>
    <lineage>
        <taxon>Eukaryota</taxon>
        <taxon>Fungi</taxon>
        <taxon>Dikarya</taxon>
        <taxon>Basidiomycota</taxon>
        <taxon>Agaricomycotina</taxon>
        <taxon>Agaricomycetes</taxon>
        <taxon>Polyporales</taxon>
        <taxon>Steccherinaceae</taxon>
        <taxon>Antrodiella</taxon>
    </lineage>
</organism>
<comment type="caution">
    <text evidence="2">The sequence shown here is derived from an EMBL/GenBank/DDBJ whole genome shotgun (WGS) entry which is preliminary data.</text>
</comment>
<proteinExistence type="predicted"/>
<sequence length="469" mass="52850">MYTKTETAFDNSYATHPFDSDDADSILISSDGMVFFVHKNILSLVSPVLSNMFSFDEHTQLDLSDGCPPIVRLTEDSTTLDTFLRIIYPVESPELGLDEMKHLLEVSQKYQSTTATIHLSLLLLHVFVDVDPYTVFTIACLSDLETVARAAAQRVARCVSLPPDRSLYSPEMKDISAGSYFRLLWHIARHRAGISIDEDYWGKFSFIRRNPGDGIPLAEDTHTACTTNKQISEWKDFGVFSCSPPDIILRSSDGVEFPVHKFILSIMSSFFAESATVTKSSSSDDSPFLEVPEDSHLLHLLLCSCYSIPLQTESSSLDMSQFIPFVLAAWKYGMEGSIARVRLLFQDIFKTNPVRGYFVAISLGWTDEARTTASYVATGTADVERTYVSEMEVVNAEAYFNLLRYRTSVQVAIAGSLTRYRSRRNTSPPLEERYYPTDCRRVERTPLAALVKKNIKLILEQEMNKKVGR</sequence>
<dbReference type="PROSITE" id="PS50097">
    <property type="entry name" value="BTB"/>
    <property type="match status" value="2"/>
</dbReference>
<keyword evidence="3" id="KW-1185">Reference proteome</keyword>
<evidence type="ECO:0000313" key="3">
    <source>
        <dbReference type="Proteomes" id="UP000308730"/>
    </source>
</evidence>
<dbReference type="SMART" id="SM00225">
    <property type="entry name" value="BTB"/>
    <property type="match status" value="2"/>
</dbReference>
<name>A0A4S4MQA2_9APHY</name>
<dbReference type="EMBL" id="SGPM01000243">
    <property type="protein sequence ID" value="THH27547.1"/>
    <property type="molecule type" value="Genomic_DNA"/>
</dbReference>
<dbReference type="OrthoDB" id="3357985at2759"/>
<dbReference type="AlphaFoldDB" id="A0A4S4MQA2"/>
<dbReference type="Pfam" id="PF00651">
    <property type="entry name" value="BTB"/>
    <property type="match status" value="2"/>
</dbReference>
<feature type="domain" description="BTB" evidence="1">
    <location>
        <begin position="245"/>
        <end position="314"/>
    </location>
</feature>